<gene>
    <name evidence="2" type="ORF">GCM10010082_07710</name>
</gene>
<proteinExistence type="predicted"/>
<organism evidence="2 3">
    <name type="scientific">Kushneria pakistanensis</name>
    <dbReference type="NCBI Taxonomy" id="1508770"/>
    <lineage>
        <taxon>Bacteria</taxon>
        <taxon>Pseudomonadati</taxon>
        <taxon>Pseudomonadota</taxon>
        <taxon>Gammaproteobacteria</taxon>
        <taxon>Oceanospirillales</taxon>
        <taxon>Halomonadaceae</taxon>
        <taxon>Kushneria</taxon>
    </lineage>
</organism>
<dbReference type="EMBL" id="BMZM01000001">
    <property type="protein sequence ID" value="GHC18739.1"/>
    <property type="molecule type" value="Genomic_DNA"/>
</dbReference>
<keyword evidence="3" id="KW-1185">Reference proteome</keyword>
<comment type="caution">
    <text evidence="2">The sequence shown here is derived from an EMBL/GenBank/DDBJ whole genome shotgun (WGS) entry which is preliminary data.</text>
</comment>
<dbReference type="Proteomes" id="UP000604243">
    <property type="component" value="Unassembled WGS sequence"/>
</dbReference>
<reference evidence="3" key="1">
    <citation type="journal article" date="2019" name="Int. J. Syst. Evol. Microbiol.">
        <title>The Global Catalogue of Microorganisms (GCM) 10K type strain sequencing project: providing services to taxonomists for standard genome sequencing and annotation.</title>
        <authorList>
            <consortium name="The Broad Institute Genomics Platform"/>
            <consortium name="The Broad Institute Genome Sequencing Center for Infectious Disease"/>
            <person name="Wu L."/>
            <person name="Ma J."/>
        </authorList>
    </citation>
    <scope>NUCLEOTIDE SEQUENCE [LARGE SCALE GENOMIC DNA]</scope>
    <source>
        <strain evidence="3">KCTC 42082</strain>
    </source>
</reference>
<name>A0ABQ3FCQ1_9GAMM</name>
<feature type="region of interest" description="Disordered" evidence="1">
    <location>
        <begin position="52"/>
        <end position="71"/>
    </location>
</feature>
<dbReference type="RefSeq" id="WP_189515262.1">
    <property type="nucleotide sequence ID" value="NZ_BMZM01000001.1"/>
</dbReference>
<evidence type="ECO:0000313" key="2">
    <source>
        <dbReference type="EMBL" id="GHC18739.1"/>
    </source>
</evidence>
<evidence type="ECO:0000256" key="1">
    <source>
        <dbReference type="SAM" id="MobiDB-lite"/>
    </source>
</evidence>
<sequence length="71" mass="7775">MTYAYKPASQDALDATAAAETDQSFIVYDEETGDQSGIFASENEARMQCDLLNREDSSNPSASDVEQDNDM</sequence>
<accession>A0ABQ3FCQ1</accession>
<evidence type="ECO:0000313" key="3">
    <source>
        <dbReference type="Proteomes" id="UP000604243"/>
    </source>
</evidence>
<protein>
    <submittedName>
        <fullName evidence="2">Uncharacterized protein</fullName>
    </submittedName>
</protein>